<dbReference type="InterPro" id="IPR019420">
    <property type="entry name" value="7TM_GPCR_serpentine_rcpt_Srbc"/>
</dbReference>
<dbReference type="CTD" id="8589297"/>
<reference evidence="2 3" key="1">
    <citation type="journal article" date="2003" name="PLoS Biol.">
        <title>The genome sequence of Caenorhabditis briggsae: a platform for comparative genomics.</title>
        <authorList>
            <person name="Stein L.D."/>
            <person name="Bao Z."/>
            <person name="Blasiar D."/>
            <person name="Blumenthal T."/>
            <person name="Brent M.R."/>
            <person name="Chen N."/>
            <person name="Chinwalla A."/>
            <person name="Clarke L."/>
            <person name="Clee C."/>
            <person name="Coghlan A."/>
            <person name="Coulson A."/>
            <person name="D'Eustachio P."/>
            <person name="Fitch D.H."/>
            <person name="Fulton L.A."/>
            <person name="Fulton R.E."/>
            <person name="Griffiths-Jones S."/>
            <person name="Harris T.W."/>
            <person name="Hillier L.W."/>
            <person name="Kamath R."/>
            <person name="Kuwabara P.E."/>
            <person name="Mardis E.R."/>
            <person name="Marra M.A."/>
            <person name="Miner T.L."/>
            <person name="Minx P."/>
            <person name="Mullikin J.C."/>
            <person name="Plumb R.W."/>
            <person name="Rogers J."/>
            <person name="Schein J.E."/>
            <person name="Sohrmann M."/>
            <person name="Spieth J."/>
            <person name="Stajich J.E."/>
            <person name="Wei C."/>
            <person name="Willey D."/>
            <person name="Wilson R.K."/>
            <person name="Durbin R."/>
            <person name="Waterston R.H."/>
        </authorList>
    </citation>
    <scope>NUCLEOTIDE SEQUENCE [LARGE SCALE GENOMIC DNA]</scope>
    <source>
        <strain evidence="2 3">AF16</strain>
    </source>
</reference>
<evidence type="ECO:0000313" key="3">
    <source>
        <dbReference type="Proteomes" id="UP000008549"/>
    </source>
</evidence>
<dbReference type="PANTHER" id="PTHR10664:SF42">
    <property type="entry name" value="SERPENTINE RECEPTOR, CLASS BC (CLASS B-LIKE)"/>
    <property type="match status" value="1"/>
</dbReference>
<feature type="transmembrane region" description="Helical" evidence="1">
    <location>
        <begin position="205"/>
        <end position="224"/>
    </location>
</feature>
<organism evidence="2 3">
    <name type="scientific">Caenorhabditis briggsae</name>
    <dbReference type="NCBI Taxonomy" id="6238"/>
    <lineage>
        <taxon>Eukaryota</taxon>
        <taxon>Metazoa</taxon>
        <taxon>Ecdysozoa</taxon>
        <taxon>Nematoda</taxon>
        <taxon>Chromadorea</taxon>
        <taxon>Rhabditida</taxon>
        <taxon>Rhabditina</taxon>
        <taxon>Rhabditomorpha</taxon>
        <taxon>Rhabditoidea</taxon>
        <taxon>Rhabditidae</taxon>
        <taxon>Peloderinae</taxon>
        <taxon>Caenorhabditis</taxon>
    </lineage>
</organism>
<dbReference type="GeneID" id="8589297"/>
<reference evidence="2 3" key="2">
    <citation type="journal article" date="2011" name="PLoS Genet.">
        <title>Caenorhabditis briggsae recombinant inbred line genotypes reveal inter-strain incompatibility and the evolution of recombination.</title>
        <authorList>
            <person name="Ross J.A."/>
            <person name="Koboldt D.C."/>
            <person name="Staisch J.E."/>
            <person name="Chamberlin H.M."/>
            <person name="Gupta B.P."/>
            <person name="Miller R.D."/>
            <person name="Baird S.E."/>
            <person name="Haag E.S."/>
        </authorList>
    </citation>
    <scope>NUCLEOTIDE SEQUENCE [LARGE SCALE GENOMIC DNA]</scope>
    <source>
        <strain evidence="2 3">AF16</strain>
    </source>
</reference>
<evidence type="ECO:0000256" key="1">
    <source>
        <dbReference type="SAM" id="Phobius"/>
    </source>
</evidence>
<keyword evidence="1" id="KW-1133">Transmembrane helix</keyword>
<feature type="transmembrane region" description="Helical" evidence="1">
    <location>
        <begin position="144"/>
        <end position="166"/>
    </location>
</feature>
<dbReference type="HOGENOM" id="CLU_1099343_0_0_1"/>
<name>A8X202_CAEBR</name>
<dbReference type="InParanoid" id="A8X202"/>
<dbReference type="Proteomes" id="UP000008549">
    <property type="component" value="Unassembled WGS sequence"/>
</dbReference>
<accession>A8X202</accession>
<dbReference type="PANTHER" id="PTHR10664">
    <property type="entry name" value="SERPENTINE RECEPTOR-C.ELEGANS"/>
    <property type="match status" value="1"/>
</dbReference>
<dbReference type="Pfam" id="PF10316">
    <property type="entry name" value="7TM_GPCR_Srbc"/>
    <property type="match status" value="1"/>
</dbReference>
<feature type="transmembrane region" description="Helical" evidence="1">
    <location>
        <begin position="100"/>
        <end position="124"/>
    </location>
</feature>
<protein>
    <submittedName>
        <fullName evidence="2">Protein CBG06338</fullName>
    </submittedName>
</protein>
<keyword evidence="1" id="KW-0812">Transmembrane</keyword>
<keyword evidence="3" id="KW-1185">Reference proteome</keyword>
<sequence length="253" mass="28555">MNGHFYDHCVPVGHHLRIGHDTAQFQFSDKDCDEEIKAKCRYAFVLLQYVGPYVGKVTGCAIEATVVSTLLIFKKIAEASSRRRTVAVKNLSIHKQMDNLITIVCLLGIICALVTILLNINLVIKVVMNKSKRNADMHLFYYRFALDIFFEQLAIFSAIVLLSIMLSTKLFIWNNLRHKKNNQLSKANRLALLNTVTFVGPYNDVFKVTGCAIEAFVVSTLLIFRKGKIAETSSHRRSIVAKKSIQSNQVVAF</sequence>
<keyword evidence="1" id="KW-0472">Membrane</keyword>
<dbReference type="eggNOG" id="ENOG502TFUK">
    <property type="taxonomic scope" value="Eukaryota"/>
</dbReference>
<dbReference type="KEGG" id="cbr:CBG_06338"/>
<evidence type="ECO:0000313" key="4">
    <source>
        <dbReference type="WormBase" id="CBG06338"/>
    </source>
</evidence>
<proteinExistence type="predicted"/>
<dbReference type="EMBL" id="HE601320">
    <property type="protein sequence ID" value="CAP26662.1"/>
    <property type="molecule type" value="Genomic_DNA"/>
</dbReference>
<evidence type="ECO:0000313" key="2">
    <source>
        <dbReference type="EMBL" id="CAP26662.1"/>
    </source>
</evidence>
<dbReference type="AlphaFoldDB" id="A8X202"/>
<gene>
    <name evidence="2 4" type="ORF">CBG06338</name>
    <name evidence="2" type="ORF">CBG_06338</name>
</gene>
<dbReference type="WormBase" id="CBG06338">
    <property type="protein sequence ID" value="CBP49275"/>
    <property type="gene ID" value="WBGene00028633"/>
</dbReference>
<dbReference type="RefSeq" id="XP_002647298.1">
    <property type="nucleotide sequence ID" value="XM_002647252.1"/>
</dbReference>